<reference evidence="2" key="2">
    <citation type="submission" date="2020-09" db="EMBL/GenBank/DDBJ databases">
        <authorList>
            <person name="Sun Q."/>
            <person name="Zhou Y."/>
        </authorList>
    </citation>
    <scope>NUCLEOTIDE SEQUENCE</scope>
    <source>
        <strain evidence="2">CGMCC 1.15478</strain>
    </source>
</reference>
<dbReference type="AlphaFoldDB" id="A0A916U4A2"/>
<comment type="caution">
    <text evidence="2">The sequence shown here is derived from an EMBL/GenBank/DDBJ whole genome shotgun (WGS) entry which is preliminary data.</text>
</comment>
<keyword evidence="1" id="KW-1133">Transmembrane helix</keyword>
<feature type="transmembrane region" description="Helical" evidence="1">
    <location>
        <begin position="38"/>
        <end position="67"/>
    </location>
</feature>
<gene>
    <name evidence="2" type="ORF">GCM10011410_10250</name>
</gene>
<reference evidence="2" key="1">
    <citation type="journal article" date="2014" name="Int. J. Syst. Evol. Microbiol.">
        <title>Complete genome sequence of Corynebacterium casei LMG S-19264T (=DSM 44701T), isolated from a smear-ripened cheese.</title>
        <authorList>
            <consortium name="US DOE Joint Genome Institute (JGI-PGF)"/>
            <person name="Walter F."/>
            <person name="Albersmeier A."/>
            <person name="Kalinowski J."/>
            <person name="Ruckert C."/>
        </authorList>
    </citation>
    <scope>NUCLEOTIDE SEQUENCE</scope>
    <source>
        <strain evidence="2">CGMCC 1.15478</strain>
    </source>
</reference>
<keyword evidence="1" id="KW-0472">Membrane</keyword>
<dbReference type="Proteomes" id="UP000641514">
    <property type="component" value="Unassembled WGS sequence"/>
</dbReference>
<feature type="transmembrane region" description="Helical" evidence="1">
    <location>
        <begin position="74"/>
        <end position="92"/>
    </location>
</feature>
<evidence type="ECO:0000256" key="1">
    <source>
        <dbReference type="SAM" id="Phobius"/>
    </source>
</evidence>
<dbReference type="InterPro" id="IPR016566">
    <property type="entry name" value="UCP010219"/>
</dbReference>
<name>A0A916U4A2_9ACTN</name>
<keyword evidence="3" id="KW-1185">Reference proteome</keyword>
<sequence length="230" mass="25343">MGLTADVWHPRRVIEQQRQSRIEQLGGVSGLVQSTVPILVFVIANTLVGLSTAIWIALGSAAAVLAWRMFRKDPVQPAISGFIGVGIAAYIAHRTGEARGFFLFGIYTSLAYGSVFLISMLVRWPLVGIIWGFLSERGNGWRRNKSALHWYDLATGVWVLVFAARYFVQTHLYDADQTGWLAFARLAMGWPLAAMAFLVTVYAVRKADKLLDAVAAAEPETDASDTQEKP</sequence>
<dbReference type="EMBL" id="BMJH01000001">
    <property type="protein sequence ID" value="GGC59768.1"/>
    <property type="molecule type" value="Genomic_DNA"/>
</dbReference>
<accession>A0A916U4A2</accession>
<keyword evidence="1" id="KW-0812">Transmembrane</keyword>
<dbReference type="PIRSF" id="PIRSF010219">
    <property type="entry name" value="UCP010219"/>
    <property type="match status" value="1"/>
</dbReference>
<feature type="transmembrane region" description="Helical" evidence="1">
    <location>
        <begin position="146"/>
        <end position="168"/>
    </location>
</feature>
<proteinExistence type="predicted"/>
<evidence type="ECO:0000313" key="3">
    <source>
        <dbReference type="Proteomes" id="UP000641514"/>
    </source>
</evidence>
<protein>
    <submittedName>
        <fullName evidence="2">Membrane protein</fullName>
    </submittedName>
</protein>
<feature type="transmembrane region" description="Helical" evidence="1">
    <location>
        <begin position="112"/>
        <end position="134"/>
    </location>
</feature>
<organism evidence="2 3">
    <name type="scientific">Hoyosella rhizosphaerae</name>
    <dbReference type="NCBI Taxonomy" id="1755582"/>
    <lineage>
        <taxon>Bacteria</taxon>
        <taxon>Bacillati</taxon>
        <taxon>Actinomycetota</taxon>
        <taxon>Actinomycetes</taxon>
        <taxon>Mycobacteriales</taxon>
        <taxon>Hoyosellaceae</taxon>
        <taxon>Hoyosella</taxon>
    </lineage>
</organism>
<dbReference type="Pfam" id="PF11361">
    <property type="entry name" value="DUF3159"/>
    <property type="match status" value="1"/>
</dbReference>
<evidence type="ECO:0000313" key="2">
    <source>
        <dbReference type="EMBL" id="GGC59768.1"/>
    </source>
</evidence>
<feature type="transmembrane region" description="Helical" evidence="1">
    <location>
        <begin position="180"/>
        <end position="204"/>
    </location>
</feature>